<proteinExistence type="predicted"/>
<dbReference type="Proteomes" id="UP000265703">
    <property type="component" value="Unassembled WGS sequence"/>
</dbReference>
<feature type="transmembrane region" description="Helical" evidence="1">
    <location>
        <begin position="191"/>
        <end position="209"/>
    </location>
</feature>
<protein>
    <submittedName>
        <fullName evidence="2">Uncharacterized protein</fullName>
    </submittedName>
</protein>
<keyword evidence="1" id="KW-1133">Transmembrane helix</keyword>
<gene>
    <name evidence="2" type="ORF">C1645_781364</name>
</gene>
<evidence type="ECO:0000313" key="3">
    <source>
        <dbReference type="Proteomes" id="UP000265703"/>
    </source>
</evidence>
<accession>A0A397SNN0</accession>
<feature type="transmembrane region" description="Helical" evidence="1">
    <location>
        <begin position="238"/>
        <end position="259"/>
    </location>
</feature>
<keyword evidence="1" id="KW-0472">Membrane</keyword>
<dbReference type="AlphaFoldDB" id="A0A397SNN0"/>
<keyword evidence="1" id="KW-0812">Transmembrane</keyword>
<evidence type="ECO:0000256" key="1">
    <source>
        <dbReference type="SAM" id="Phobius"/>
    </source>
</evidence>
<dbReference type="EMBL" id="QKYT01000411">
    <property type="protein sequence ID" value="RIA85665.1"/>
    <property type="molecule type" value="Genomic_DNA"/>
</dbReference>
<organism evidence="2 3">
    <name type="scientific">Glomus cerebriforme</name>
    <dbReference type="NCBI Taxonomy" id="658196"/>
    <lineage>
        <taxon>Eukaryota</taxon>
        <taxon>Fungi</taxon>
        <taxon>Fungi incertae sedis</taxon>
        <taxon>Mucoromycota</taxon>
        <taxon>Glomeromycotina</taxon>
        <taxon>Glomeromycetes</taxon>
        <taxon>Glomerales</taxon>
        <taxon>Glomeraceae</taxon>
        <taxon>Glomus</taxon>
    </lineage>
</organism>
<evidence type="ECO:0000313" key="2">
    <source>
        <dbReference type="EMBL" id="RIA85665.1"/>
    </source>
</evidence>
<feature type="transmembrane region" description="Helical" evidence="1">
    <location>
        <begin position="167"/>
        <end position="185"/>
    </location>
</feature>
<sequence>MLKAWSRNGNSKQTVLWELIIRAMPKAWSRNGNLKQTVLRNHLFVLRQKQTVLRKSFIRAASKVWSRNTKYEFEANRTAGVDYLCYAESLVNSKRIMLQESISCAVLKVWPQNTNSKRTILWESIVCTVPKVWSQNTKYEFEANPIARIIYSCCAKSLVLNTNLKQTVLQGSIGFLFLIINYLIYLLLNDLIFFKIIILLIIFIFYYPSRFDYNKYENRIPFGYWGLRVNLLRSKVGLFYLFIKYYWLIIIEYFFLFLLF</sequence>
<keyword evidence="3" id="KW-1185">Reference proteome</keyword>
<reference evidence="2 3" key="1">
    <citation type="submission" date="2018-06" db="EMBL/GenBank/DDBJ databases">
        <title>Comparative genomics reveals the genomic features of Rhizophagus irregularis, R. cerebriforme, R. diaphanum and Gigaspora rosea, and their symbiotic lifestyle signature.</title>
        <authorList>
            <person name="Morin E."/>
            <person name="San Clemente H."/>
            <person name="Chen E.C.H."/>
            <person name="De La Providencia I."/>
            <person name="Hainaut M."/>
            <person name="Kuo A."/>
            <person name="Kohler A."/>
            <person name="Murat C."/>
            <person name="Tang N."/>
            <person name="Roy S."/>
            <person name="Loubradou J."/>
            <person name="Henrissat B."/>
            <person name="Grigoriev I.V."/>
            <person name="Corradi N."/>
            <person name="Roux C."/>
            <person name="Martin F.M."/>
        </authorList>
    </citation>
    <scope>NUCLEOTIDE SEQUENCE [LARGE SCALE GENOMIC DNA]</scope>
    <source>
        <strain evidence="2 3">DAOM 227022</strain>
    </source>
</reference>
<comment type="caution">
    <text evidence="2">The sequence shown here is derived from an EMBL/GenBank/DDBJ whole genome shotgun (WGS) entry which is preliminary data.</text>
</comment>
<name>A0A397SNN0_9GLOM</name>